<keyword evidence="7 13" id="KW-0798">TonB box</keyword>
<evidence type="ECO:0000259" key="17">
    <source>
        <dbReference type="Pfam" id="PF07715"/>
    </source>
</evidence>
<evidence type="ECO:0000256" key="10">
    <source>
        <dbReference type="ARBA" id="ARBA00023237"/>
    </source>
</evidence>
<keyword evidence="4 11" id="KW-1134">Transmembrane beta strand</keyword>
<evidence type="ECO:0000256" key="9">
    <source>
        <dbReference type="ARBA" id="ARBA00023170"/>
    </source>
</evidence>
<evidence type="ECO:0000256" key="1">
    <source>
        <dbReference type="ARBA" id="ARBA00004571"/>
    </source>
</evidence>
<evidence type="ECO:0000256" key="2">
    <source>
        <dbReference type="ARBA" id="ARBA00008143"/>
    </source>
</evidence>
<dbReference type="InterPro" id="IPR000531">
    <property type="entry name" value="Beta-barrel_TonB"/>
</dbReference>
<evidence type="ECO:0000256" key="13">
    <source>
        <dbReference type="RuleBase" id="RU003357"/>
    </source>
</evidence>
<dbReference type="EMBL" id="JABURY010000010">
    <property type="protein sequence ID" value="MBC9130569.1"/>
    <property type="molecule type" value="Genomic_DNA"/>
</dbReference>
<feature type="domain" description="TonB-dependent receptor plug" evidence="17">
    <location>
        <begin position="47"/>
        <end position="172"/>
    </location>
</feature>
<keyword evidence="5 11" id="KW-0812">Transmembrane</keyword>
<evidence type="ECO:0000256" key="3">
    <source>
        <dbReference type="ARBA" id="ARBA00022448"/>
    </source>
</evidence>
<dbReference type="InterPro" id="IPR010917">
    <property type="entry name" value="TonB_rcpt_CS"/>
</dbReference>
<accession>A0ABR7QWM2</accession>
<feature type="domain" description="TonB-dependent receptor-like beta-barrel" evidence="16">
    <location>
        <begin position="261"/>
        <end position="726"/>
    </location>
</feature>
<evidence type="ECO:0000256" key="7">
    <source>
        <dbReference type="ARBA" id="ARBA00023077"/>
    </source>
</evidence>
<sequence length="767" mass="85804">MCKFTHLKKTITLAISLAISLPALSVEKDQEQTIDDIMTVTADETDKKPGTSQEISDQDIRRNGGTNFGTIMRYQPLISAPGSIAGAGGTKSSWDRGGFSGYNIRGLDANRVSIDVDGMALPIAQRRFNTVGRAGFGTYAIGRDYIDPYMYNRVDIESGSTSVANPNNALGGSVSFKTKSANYYLYPGKPSYFGYQNGYDSADKSFNQGLTMAFGDDQLNGILVLSRRDGQQTRNYGDSISAYPENWRSNSILVGIAWQATDEHLLSAHVDYNNKTKHSHYDTWNNRGSAISSHDHQDNKNNRLSVMLKDQWQPSNLSWIDSLVTQINYQQTKVYDNTDINTIGSDKFNIQTHYNTKSYSFASTLLKHLYNQTISVGINGKWSQDESPFYTSARPNHIVIFPDGDYTKPQADSRSYELGGFAEDRIAFNNDTSNKIYAIPGVRVIYKNTKPRHLENMAVSSISASQLAQQYRSNSDFQVLPSLAFMYDIKPNFTAYLQYKRGAQMPNQNQLYGSYMAHSNIYALLGNSKLKTETSHNFELGVKGQPTDGIQIASSVFYSKYKDFIAYTRYRKSIAGTRARTIFEAENRDKAYIYGAELSSKVNLGTWIVSFNGLSAHLAIGYSQGKSKSNYLGDKNVEIDTVAPMKGVIGLNWDDPNNIYGVSLTSTIQKGKRAKATSRESYDNNGQPIPNSNEKYFSVPGYGIIDLTGYVNFTQNIKLSGGIYNLTDHKYWDYLSNNKLYQNSDRKYINMFTAPGRTFQLGLDIDF</sequence>
<dbReference type="PROSITE" id="PS52016">
    <property type="entry name" value="TONB_DEPENDENT_REC_3"/>
    <property type="match status" value="1"/>
</dbReference>
<evidence type="ECO:0000256" key="15">
    <source>
        <dbReference type="SAM" id="SignalP"/>
    </source>
</evidence>
<feature type="short sequence motif" description="TonB C-terminal box" evidence="12">
    <location>
        <begin position="750"/>
        <end position="767"/>
    </location>
</feature>
<keyword evidence="8 11" id="KW-0472">Membrane</keyword>
<comment type="subcellular location">
    <subcellularLocation>
        <location evidence="1 11">Cell outer membrane</location>
        <topology evidence="1 11">Multi-pass membrane protein</topology>
    </subcellularLocation>
</comment>
<evidence type="ECO:0000256" key="8">
    <source>
        <dbReference type="ARBA" id="ARBA00023136"/>
    </source>
</evidence>
<evidence type="ECO:0000313" key="19">
    <source>
        <dbReference type="Proteomes" id="UP000651208"/>
    </source>
</evidence>
<dbReference type="InterPro" id="IPR037066">
    <property type="entry name" value="Plug_dom_sf"/>
</dbReference>
<evidence type="ECO:0000259" key="16">
    <source>
        <dbReference type="Pfam" id="PF00593"/>
    </source>
</evidence>
<dbReference type="PANTHER" id="PTHR30069">
    <property type="entry name" value="TONB-DEPENDENT OUTER MEMBRANE RECEPTOR"/>
    <property type="match status" value="1"/>
</dbReference>
<keyword evidence="10 11" id="KW-0998">Cell outer membrane</keyword>
<evidence type="ECO:0000256" key="14">
    <source>
        <dbReference type="SAM" id="MobiDB-lite"/>
    </source>
</evidence>
<dbReference type="SUPFAM" id="SSF56935">
    <property type="entry name" value="Porins"/>
    <property type="match status" value="1"/>
</dbReference>
<keyword evidence="3 11" id="KW-0813">Transport</keyword>
<dbReference type="Proteomes" id="UP000651208">
    <property type="component" value="Unassembled WGS sequence"/>
</dbReference>
<dbReference type="Pfam" id="PF00593">
    <property type="entry name" value="TonB_dep_Rec_b-barrel"/>
    <property type="match status" value="1"/>
</dbReference>
<dbReference type="CDD" id="cd01347">
    <property type="entry name" value="ligand_gated_channel"/>
    <property type="match status" value="1"/>
</dbReference>
<dbReference type="Gene3D" id="2.40.170.20">
    <property type="entry name" value="TonB-dependent receptor, beta-barrel domain"/>
    <property type="match status" value="1"/>
</dbReference>
<dbReference type="Gene3D" id="2.170.130.10">
    <property type="entry name" value="TonB-dependent receptor, plug domain"/>
    <property type="match status" value="1"/>
</dbReference>
<keyword evidence="9 18" id="KW-0675">Receptor</keyword>
<organism evidence="18 19">
    <name type="scientific">Frischella japonica</name>
    <dbReference type="NCBI Taxonomy" id="2741544"/>
    <lineage>
        <taxon>Bacteria</taxon>
        <taxon>Pseudomonadati</taxon>
        <taxon>Pseudomonadota</taxon>
        <taxon>Gammaproteobacteria</taxon>
        <taxon>Orbales</taxon>
        <taxon>Orbaceae</taxon>
        <taxon>Frischella</taxon>
    </lineage>
</organism>
<name>A0ABR7QWM2_9GAMM</name>
<evidence type="ECO:0000313" key="18">
    <source>
        <dbReference type="EMBL" id="MBC9130569.1"/>
    </source>
</evidence>
<reference evidence="18 19" key="1">
    <citation type="submission" date="2020-06" db="EMBL/GenBank/DDBJ databases">
        <title>Frischella cerana isolated from Apis cerana gut homogenate.</title>
        <authorList>
            <person name="Wolter L.A."/>
            <person name="Suenami S."/>
            <person name="Miyazaki R."/>
        </authorList>
    </citation>
    <scope>NUCLEOTIDE SEQUENCE [LARGE SCALE GENOMIC DNA]</scope>
    <source>
        <strain evidence="18 19">Ac13</strain>
    </source>
</reference>
<protein>
    <submittedName>
        <fullName evidence="18">TonB-dependent receptor</fullName>
    </submittedName>
</protein>
<gene>
    <name evidence="18" type="ORF">FcAc13_04515</name>
</gene>
<evidence type="ECO:0000256" key="12">
    <source>
        <dbReference type="PROSITE-ProRule" id="PRU10144"/>
    </source>
</evidence>
<proteinExistence type="inferred from homology"/>
<dbReference type="Pfam" id="PF07715">
    <property type="entry name" value="Plug"/>
    <property type="match status" value="1"/>
</dbReference>
<evidence type="ECO:0000256" key="6">
    <source>
        <dbReference type="ARBA" id="ARBA00022729"/>
    </source>
</evidence>
<dbReference type="InterPro" id="IPR036942">
    <property type="entry name" value="Beta-barrel_TonB_sf"/>
</dbReference>
<comment type="caution">
    <text evidence="18">The sequence shown here is derived from an EMBL/GenBank/DDBJ whole genome shotgun (WGS) entry which is preliminary data.</text>
</comment>
<evidence type="ECO:0000256" key="11">
    <source>
        <dbReference type="PROSITE-ProRule" id="PRU01360"/>
    </source>
</evidence>
<comment type="similarity">
    <text evidence="2">Belongs to the TonB-dependent receptor family. Hemoglobin/haptoglobin binding protein subfamily.</text>
</comment>
<dbReference type="PROSITE" id="PS01156">
    <property type="entry name" value="TONB_DEPENDENT_REC_2"/>
    <property type="match status" value="1"/>
</dbReference>
<feature type="signal peptide" evidence="15">
    <location>
        <begin position="1"/>
        <end position="25"/>
    </location>
</feature>
<dbReference type="InterPro" id="IPR039426">
    <property type="entry name" value="TonB-dep_rcpt-like"/>
</dbReference>
<dbReference type="RefSeq" id="WP_187755014.1">
    <property type="nucleotide sequence ID" value="NZ_JABURY010000010.1"/>
</dbReference>
<evidence type="ECO:0000256" key="5">
    <source>
        <dbReference type="ARBA" id="ARBA00022692"/>
    </source>
</evidence>
<keyword evidence="19" id="KW-1185">Reference proteome</keyword>
<feature type="chain" id="PRO_5045635921" evidence="15">
    <location>
        <begin position="26"/>
        <end position="767"/>
    </location>
</feature>
<feature type="region of interest" description="Disordered" evidence="14">
    <location>
        <begin position="42"/>
        <end position="64"/>
    </location>
</feature>
<dbReference type="PANTHER" id="PTHR30069:SF29">
    <property type="entry name" value="HEMOGLOBIN AND HEMOGLOBIN-HAPTOGLOBIN-BINDING PROTEIN 1-RELATED"/>
    <property type="match status" value="1"/>
</dbReference>
<dbReference type="InterPro" id="IPR012910">
    <property type="entry name" value="Plug_dom"/>
</dbReference>
<evidence type="ECO:0000256" key="4">
    <source>
        <dbReference type="ARBA" id="ARBA00022452"/>
    </source>
</evidence>
<keyword evidence="6 15" id="KW-0732">Signal</keyword>